<feature type="domain" description="HTH cro/C1-type" evidence="1">
    <location>
        <begin position="9"/>
        <end position="64"/>
    </location>
</feature>
<reference evidence="2 3" key="1">
    <citation type="submission" date="2023-03" db="EMBL/GenBank/DDBJ databases">
        <authorList>
            <person name="Shen W."/>
            <person name="Cai J."/>
        </authorList>
    </citation>
    <scope>NUCLEOTIDE SEQUENCE [LARGE SCALE GENOMIC DNA]</scope>
    <source>
        <strain evidence="2 3">P72-2</strain>
    </source>
</reference>
<dbReference type="Gene3D" id="1.10.260.40">
    <property type="entry name" value="lambda repressor-like DNA-binding domains"/>
    <property type="match status" value="1"/>
</dbReference>
<comment type="caution">
    <text evidence="2">The sequence shown here is derived from an EMBL/GenBank/DDBJ whole genome shotgun (WGS) entry which is preliminary data.</text>
</comment>
<dbReference type="EMBL" id="JARPYR010000015">
    <property type="protein sequence ID" value="MDT2597097.1"/>
    <property type="molecule type" value="Genomic_DNA"/>
</dbReference>
<evidence type="ECO:0000313" key="3">
    <source>
        <dbReference type="Proteomes" id="UP001256547"/>
    </source>
</evidence>
<dbReference type="InterPro" id="IPR001387">
    <property type="entry name" value="Cro/C1-type_HTH"/>
</dbReference>
<evidence type="ECO:0000259" key="1">
    <source>
        <dbReference type="PROSITE" id="PS50943"/>
    </source>
</evidence>
<sequence>MYAVNLKLIKEKRVEKGYSFSKIADLMGFNDKAKYYRREKGEYKFNPEELPAVAKILDIPISKIFVLKVSKIETNKEVTK</sequence>
<proteinExistence type="predicted"/>
<dbReference type="SMART" id="SM00530">
    <property type="entry name" value="HTH_XRE"/>
    <property type="match status" value="1"/>
</dbReference>
<dbReference type="SUPFAM" id="SSF47413">
    <property type="entry name" value="lambda repressor-like DNA-binding domains"/>
    <property type="match status" value="1"/>
</dbReference>
<dbReference type="Proteomes" id="UP001256547">
    <property type="component" value="Unassembled WGS sequence"/>
</dbReference>
<dbReference type="InterPro" id="IPR010982">
    <property type="entry name" value="Lambda_DNA-bd_dom_sf"/>
</dbReference>
<protein>
    <submittedName>
        <fullName evidence="2">Helix-turn-helix transcriptional regulator</fullName>
    </submittedName>
</protein>
<dbReference type="Pfam" id="PF01381">
    <property type="entry name" value="HTH_3"/>
    <property type="match status" value="1"/>
</dbReference>
<accession>A0ABU3EQG8</accession>
<organism evidence="2 3">
    <name type="scientific">Enterococcus dongliensis</name>
    <dbReference type="NCBI Taxonomy" id="2559925"/>
    <lineage>
        <taxon>Bacteria</taxon>
        <taxon>Bacillati</taxon>
        <taxon>Bacillota</taxon>
        <taxon>Bacilli</taxon>
        <taxon>Lactobacillales</taxon>
        <taxon>Enterococcaceae</taxon>
        <taxon>Enterococcus</taxon>
    </lineage>
</organism>
<evidence type="ECO:0000313" key="2">
    <source>
        <dbReference type="EMBL" id="MDT2597097.1"/>
    </source>
</evidence>
<dbReference type="PROSITE" id="PS50943">
    <property type="entry name" value="HTH_CROC1"/>
    <property type="match status" value="1"/>
</dbReference>
<keyword evidence="3" id="KW-1185">Reference proteome</keyword>
<gene>
    <name evidence="2" type="ORF">P7D39_08785</name>
</gene>
<dbReference type="RefSeq" id="WP_311859682.1">
    <property type="nucleotide sequence ID" value="NZ_JARPYR010000015.1"/>
</dbReference>
<name>A0ABU3EQG8_9ENTE</name>